<evidence type="ECO:0000313" key="1">
    <source>
        <dbReference type="EMBL" id="MBD1364421.1"/>
    </source>
</evidence>
<keyword evidence="2" id="KW-1185">Reference proteome</keyword>
<evidence type="ECO:0000313" key="2">
    <source>
        <dbReference type="Proteomes" id="UP000606600"/>
    </source>
</evidence>
<organism evidence="1 2">
    <name type="scientific">Mucilaginibacter pankratovii</name>
    <dbReference type="NCBI Taxonomy" id="2772110"/>
    <lineage>
        <taxon>Bacteria</taxon>
        <taxon>Pseudomonadati</taxon>
        <taxon>Bacteroidota</taxon>
        <taxon>Sphingobacteriia</taxon>
        <taxon>Sphingobacteriales</taxon>
        <taxon>Sphingobacteriaceae</taxon>
        <taxon>Mucilaginibacter</taxon>
    </lineage>
</organism>
<sequence>MREECNYQFLNSICNSGSNTLYKVRNFTFSELTEMVLNSHCADCFIIGDGNNKAQLLNLKGKPDKLLKTALLGTCSSYLLRSQVEMPIHYSNQIHLIQNFNYPYKSKKVRILELELEDEE</sequence>
<dbReference type="RefSeq" id="WP_191189086.1">
    <property type="nucleotide sequence ID" value="NZ_JACWMY010000005.1"/>
</dbReference>
<accession>A0ABR7WQ22</accession>
<gene>
    <name evidence="1" type="ORF">IDJ77_11435</name>
</gene>
<reference evidence="1 2" key="1">
    <citation type="submission" date="2020-09" db="EMBL/GenBank/DDBJ databases">
        <title>Novel species of Mucilaginibacter isolated from a glacier on the Tibetan Plateau.</title>
        <authorList>
            <person name="Liu Q."/>
            <person name="Xin Y.-H."/>
        </authorList>
    </citation>
    <scope>NUCLEOTIDE SEQUENCE [LARGE SCALE GENOMIC DNA]</scope>
    <source>
        <strain evidence="1 2">ZT4R22</strain>
    </source>
</reference>
<dbReference type="EMBL" id="JACWMY010000005">
    <property type="protein sequence ID" value="MBD1364421.1"/>
    <property type="molecule type" value="Genomic_DNA"/>
</dbReference>
<proteinExistence type="predicted"/>
<comment type="caution">
    <text evidence="1">The sequence shown here is derived from an EMBL/GenBank/DDBJ whole genome shotgun (WGS) entry which is preliminary data.</text>
</comment>
<dbReference type="Proteomes" id="UP000606600">
    <property type="component" value="Unassembled WGS sequence"/>
</dbReference>
<protein>
    <submittedName>
        <fullName evidence="1">Uncharacterized protein</fullName>
    </submittedName>
</protein>
<name>A0ABR7WQ22_9SPHI</name>